<sequence>MHMAAAPTASKAVAQHIVGQRAARRSAEAGTVATSADTAAAVQTGTATAELHNMTMAEIAAPAAVRLTGMAQHMGEDVMSAGTAAPELCNTATAAPVAVGTDTGEPEPWAPEASASPEMPHTVFATAASVAVTEVPSPADCRTAAAIATETPAHMAVPQAADAPVAVLAAAHLCSCCSTYSPFLNNS</sequence>
<dbReference type="AlphaFoldDB" id="A0A6I1G7X9"/>
<protein>
    <submittedName>
        <fullName evidence="1">Uncharacterized protein</fullName>
    </submittedName>
</protein>
<comment type="caution">
    <text evidence="1">The sequence shown here is derived from an EMBL/GenBank/DDBJ whole genome shotgun (WGS) entry which is preliminary data.</text>
</comment>
<name>A0A6I1G7X9_9BIFI</name>
<dbReference type="Proteomes" id="UP000468413">
    <property type="component" value="Unassembled WGS sequence"/>
</dbReference>
<keyword evidence="2" id="KW-1185">Reference proteome</keyword>
<dbReference type="EMBL" id="WBVS01000009">
    <property type="protein sequence ID" value="KAB7787005.1"/>
    <property type="molecule type" value="Genomic_DNA"/>
</dbReference>
<reference evidence="1 2" key="1">
    <citation type="submission" date="2019-09" db="EMBL/GenBank/DDBJ databases">
        <title>Characterization of the phylogenetic diversity of two novel species belonging to the genus Bifidobacterium: Bifidobacterium cebidarum sp. nov. and Bifidobacterium leontopitheci sp. nov.</title>
        <authorList>
            <person name="Lugli G.A."/>
            <person name="Duranti S."/>
            <person name="Milani C."/>
            <person name="Turroni F."/>
            <person name="Ventura M."/>
        </authorList>
    </citation>
    <scope>NUCLEOTIDE SEQUENCE [LARGE SCALE GENOMIC DNA]</scope>
    <source>
        <strain evidence="1 2">LMG 31469</strain>
    </source>
</reference>
<evidence type="ECO:0000313" key="2">
    <source>
        <dbReference type="Proteomes" id="UP000468413"/>
    </source>
</evidence>
<organism evidence="1 2">
    <name type="scientific">Bifidobacterium cebidarum</name>
    <dbReference type="NCBI Taxonomy" id="2650773"/>
    <lineage>
        <taxon>Bacteria</taxon>
        <taxon>Bacillati</taxon>
        <taxon>Actinomycetota</taxon>
        <taxon>Actinomycetes</taxon>
        <taxon>Bifidobacteriales</taxon>
        <taxon>Bifidobacteriaceae</taxon>
        <taxon>Bifidobacterium</taxon>
    </lineage>
</organism>
<gene>
    <name evidence="1" type="ORF">F7D08_1601</name>
</gene>
<evidence type="ECO:0000313" key="1">
    <source>
        <dbReference type="EMBL" id="KAB7787005.1"/>
    </source>
</evidence>
<proteinExistence type="predicted"/>
<accession>A0A6I1G7X9</accession>